<organism evidence="1 2">
    <name type="scientific">Linderina macrospora</name>
    <dbReference type="NCBI Taxonomy" id="4868"/>
    <lineage>
        <taxon>Eukaryota</taxon>
        <taxon>Fungi</taxon>
        <taxon>Fungi incertae sedis</taxon>
        <taxon>Zoopagomycota</taxon>
        <taxon>Kickxellomycotina</taxon>
        <taxon>Kickxellomycetes</taxon>
        <taxon>Kickxellales</taxon>
        <taxon>Kickxellaceae</taxon>
        <taxon>Linderina</taxon>
    </lineage>
</organism>
<protein>
    <submittedName>
        <fullName evidence="1">Uncharacterized protein</fullName>
    </submittedName>
</protein>
<accession>A0ACC1J3H4</accession>
<feature type="non-terminal residue" evidence="1">
    <location>
        <position position="1"/>
    </location>
</feature>
<proteinExistence type="predicted"/>
<reference evidence="1" key="1">
    <citation type="submission" date="2022-07" db="EMBL/GenBank/DDBJ databases">
        <title>Phylogenomic reconstructions and comparative analyses of Kickxellomycotina fungi.</title>
        <authorList>
            <person name="Reynolds N.K."/>
            <person name="Stajich J.E."/>
            <person name="Barry K."/>
            <person name="Grigoriev I.V."/>
            <person name="Crous P."/>
            <person name="Smith M.E."/>
        </authorList>
    </citation>
    <scope>NUCLEOTIDE SEQUENCE</scope>
    <source>
        <strain evidence="1">NRRL 5244</strain>
    </source>
</reference>
<gene>
    <name evidence="1" type="ORF">FBU59_005152</name>
</gene>
<dbReference type="Proteomes" id="UP001150603">
    <property type="component" value="Unassembled WGS sequence"/>
</dbReference>
<sequence length="89" mass="9075">TADEESPKQKPAKEDKARDSSDSSSIQAGGNKSHKSPSGKDVDSKNGRNSKVKPGGDSNVPLADNAAGSIPALGSALLIPLALAFRSVF</sequence>
<name>A0ACC1J3H4_9FUNG</name>
<dbReference type="EMBL" id="JANBPW010003984">
    <property type="protein sequence ID" value="KAJ1936142.1"/>
    <property type="molecule type" value="Genomic_DNA"/>
</dbReference>
<evidence type="ECO:0000313" key="2">
    <source>
        <dbReference type="Proteomes" id="UP001150603"/>
    </source>
</evidence>
<comment type="caution">
    <text evidence="1">The sequence shown here is derived from an EMBL/GenBank/DDBJ whole genome shotgun (WGS) entry which is preliminary data.</text>
</comment>
<keyword evidence="2" id="KW-1185">Reference proteome</keyword>
<evidence type="ECO:0000313" key="1">
    <source>
        <dbReference type="EMBL" id="KAJ1936142.1"/>
    </source>
</evidence>